<evidence type="ECO:0000256" key="1">
    <source>
        <dbReference type="ARBA" id="ARBA00004442"/>
    </source>
</evidence>
<evidence type="ECO:0000256" key="2">
    <source>
        <dbReference type="ARBA" id="ARBA00006275"/>
    </source>
</evidence>
<comment type="similarity">
    <text evidence="2">Belongs to the SusD family.</text>
</comment>
<evidence type="ECO:0000256" key="4">
    <source>
        <dbReference type="ARBA" id="ARBA00023136"/>
    </source>
</evidence>
<accession>A0ABN8EXG8</accession>
<comment type="caution">
    <text evidence="9">The sequence shown here is derived from an EMBL/GenBank/DDBJ whole genome shotgun (WGS) entry which is preliminary data.</text>
</comment>
<dbReference type="Pfam" id="PF14322">
    <property type="entry name" value="SusD-like_3"/>
    <property type="match status" value="1"/>
</dbReference>
<dbReference type="RefSeq" id="WP_238808599.1">
    <property type="nucleotide sequence ID" value="NZ_CAKLPY010000006.1"/>
</dbReference>
<keyword evidence="5" id="KW-0998">Cell outer membrane</keyword>
<dbReference type="SUPFAM" id="SSF48452">
    <property type="entry name" value="TPR-like"/>
    <property type="match status" value="1"/>
</dbReference>
<protein>
    <submittedName>
        <fullName evidence="9">SusD-like protein P25</fullName>
    </submittedName>
</protein>
<keyword evidence="4" id="KW-0472">Membrane</keyword>
<evidence type="ECO:0000259" key="8">
    <source>
        <dbReference type="Pfam" id="PF14322"/>
    </source>
</evidence>
<gene>
    <name evidence="9" type="ORF">EMA8858_03926</name>
</gene>
<feature type="domain" description="RagB/SusD" evidence="7">
    <location>
        <begin position="338"/>
        <end position="493"/>
    </location>
</feature>
<name>A0ABN8EXG8_9BACT</name>
<evidence type="ECO:0000256" key="3">
    <source>
        <dbReference type="ARBA" id="ARBA00022729"/>
    </source>
</evidence>
<keyword evidence="10" id="KW-1185">Reference proteome</keyword>
<sequence>MNKNIYIRGAILAAIATFMIVQACNNLDLQPLDKVTTVTYYKTANDFDGAIFSAYSSMQDIWGTSTETLNERGEYWSLSLTTTDDVEVNTKAGNSGGDYNNARSLDNLFLRASDTPFAALYTQIYEGILRANLVIEAAGNGTNSLTAEQKTKYVAEAKFLRAFYHFLALQAWGTPPLVLEVKKDINNLAVGNATKDQLYTAILADFKDAFAGLPAKWDASNTGRATKWAARAYEGKVNVWKKDYAAAITAFEDVRKSGVYKLMANYEDVFSFTKENNSESIFEIQYGGPFSDDNLWVFDDTHSEAFKASQGTGRVWYWDPSGDAGNPSGGLGWFIPTKNLVDEFEKGDTRLNGSIYQAGDDFYDRGNSTPIPYLTSWSSSGFSIKKYFGKANAIPAAYSPNGQAGFNNERYYRYAEMLLLYAEALIESGKTAEGLAVINNEIRTRAGLKATTITDARKALRHEKRVEMAFEPHRWYDITRWGIGKEVFGAKWDDKYNVFPFPQAEINRSNGLLKQNTGY</sequence>
<evidence type="ECO:0000259" key="7">
    <source>
        <dbReference type="Pfam" id="PF07980"/>
    </source>
</evidence>
<proteinExistence type="inferred from homology"/>
<dbReference type="InterPro" id="IPR012944">
    <property type="entry name" value="SusD_RagB_dom"/>
</dbReference>
<organism evidence="9 10">
    <name type="scientific">Emticicia aquatica</name>
    <dbReference type="NCBI Taxonomy" id="1681835"/>
    <lineage>
        <taxon>Bacteria</taxon>
        <taxon>Pseudomonadati</taxon>
        <taxon>Bacteroidota</taxon>
        <taxon>Cytophagia</taxon>
        <taxon>Cytophagales</taxon>
        <taxon>Leadbetterellaceae</taxon>
        <taxon>Emticicia</taxon>
    </lineage>
</organism>
<dbReference type="Pfam" id="PF07980">
    <property type="entry name" value="SusD_RagB"/>
    <property type="match status" value="1"/>
</dbReference>
<feature type="chain" id="PRO_5046178606" evidence="6">
    <location>
        <begin position="24"/>
        <end position="519"/>
    </location>
</feature>
<dbReference type="PROSITE" id="PS51257">
    <property type="entry name" value="PROKAR_LIPOPROTEIN"/>
    <property type="match status" value="1"/>
</dbReference>
<dbReference type="InterPro" id="IPR033985">
    <property type="entry name" value="SusD-like_N"/>
</dbReference>
<evidence type="ECO:0000256" key="6">
    <source>
        <dbReference type="SAM" id="SignalP"/>
    </source>
</evidence>
<dbReference type="InterPro" id="IPR011990">
    <property type="entry name" value="TPR-like_helical_dom_sf"/>
</dbReference>
<dbReference type="Gene3D" id="1.25.40.390">
    <property type="match status" value="1"/>
</dbReference>
<dbReference type="EMBL" id="CAKLPY010000006">
    <property type="protein sequence ID" value="CAH0997792.1"/>
    <property type="molecule type" value="Genomic_DNA"/>
</dbReference>
<reference evidence="9" key="1">
    <citation type="submission" date="2021-12" db="EMBL/GenBank/DDBJ databases">
        <authorList>
            <person name="Rodrigo-Torres L."/>
            <person name="Arahal R. D."/>
            <person name="Lucena T."/>
        </authorList>
    </citation>
    <scope>NUCLEOTIDE SEQUENCE</scope>
    <source>
        <strain evidence="9">CECT 8858</strain>
    </source>
</reference>
<evidence type="ECO:0000256" key="5">
    <source>
        <dbReference type="ARBA" id="ARBA00023237"/>
    </source>
</evidence>
<feature type="signal peptide" evidence="6">
    <location>
        <begin position="1"/>
        <end position="23"/>
    </location>
</feature>
<evidence type="ECO:0000313" key="9">
    <source>
        <dbReference type="EMBL" id="CAH0997792.1"/>
    </source>
</evidence>
<comment type="subcellular location">
    <subcellularLocation>
        <location evidence="1">Cell outer membrane</location>
    </subcellularLocation>
</comment>
<evidence type="ECO:0000313" key="10">
    <source>
        <dbReference type="Proteomes" id="UP000837932"/>
    </source>
</evidence>
<dbReference type="Proteomes" id="UP000837932">
    <property type="component" value="Unassembled WGS sequence"/>
</dbReference>
<keyword evidence="3 6" id="KW-0732">Signal</keyword>
<feature type="domain" description="SusD-like N-terminal" evidence="8">
    <location>
        <begin position="98"/>
        <end position="236"/>
    </location>
</feature>